<evidence type="ECO:0000256" key="1">
    <source>
        <dbReference type="PROSITE-ProRule" id="PRU00169"/>
    </source>
</evidence>
<evidence type="ECO:0000259" key="2">
    <source>
        <dbReference type="PROSITE" id="PS50110"/>
    </source>
</evidence>
<name>A0AAP2D9S3_9BACT</name>
<dbReference type="Pfam" id="PF00072">
    <property type="entry name" value="Response_reg"/>
    <property type="match status" value="1"/>
</dbReference>
<evidence type="ECO:0000313" key="3">
    <source>
        <dbReference type="EMBL" id="MBT1688078.1"/>
    </source>
</evidence>
<organism evidence="3 4">
    <name type="scientific">Dawidia soli</name>
    <dbReference type="NCBI Taxonomy" id="2782352"/>
    <lineage>
        <taxon>Bacteria</taxon>
        <taxon>Pseudomonadati</taxon>
        <taxon>Bacteroidota</taxon>
        <taxon>Cytophagia</taxon>
        <taxon>Cytophagales</taxon>
        <taxon>Chryseotaleaceae</taxon>
        <taxon>Dawidia</taxon>
    </lineage>
</organism>
<dbReference type="PROSITE" id="PS50110">
    <property type="entry name" value="RESPONSE_REGULATORY"/>
    <property type="match status" value="1"/>
</dbReference>
<dbReference type="GO" id="GO:0000160">
    <property type="term" value="P:phosphorelay signal transduction system"/>
    <property type="evidence" value="ECO:0007669"/>
    <property type="project" value="InterPro"/>
</dbReference>
<dbReference type="AlphaFoldDB" id="A0AAP2D9S3"/>
<dbReference type="RefSeq" id="WP_254091306.1">
    <property type="nucleotide sequence ID" value="NZ_JAHESC010000022.1"/>
</dbReference>
<dbReference type="Gene3D" id="3.40.50.2300">
    <property type="match status" value="1"/>
</dbReference>
<proteinExistence type="predicted"/>
<reference evidence="3 4" key="1">
    <citation type="submission" date="2021-05" db="EMBL/GenBank/DDBJ databases">
        <title>A Polyphasic approach of four new species of the genus Ohtaekwangia: Ohtaekwangia histidinii sp. nov., Ohtaekwangia cretensis sp. nov., Ohtaekwangia indiensis sp. nov., Ohtaekwangia reichenbachii sp. nov. from diverse environment.</title>
        <authorList>
            <person name="Octaviana S."/>
        </authorList>
    </citation>
    <scope>NUCLEOTIDE SEQUENCE [LARGE SCALE GENOMIC DNA]</scope>
    <source>
        <strain evidence="3 4">PWU37</strain>
    </source>
</reference>
<evidence type="ECO:0000313" key="4">
    <source>
        <dbReference type="Proteomes" id="UP001319180"/>
    </source>
</evidence>
<feature type="modified residue" description="4-aspartylphosphate" evidence="1">
    <location>
        <position position="57"/>
    </location>
</feature>
<dbReference type="PANTHER" id="PTHR44520">
    <property type="entry name" value="RESPONSE REGULATOR RCP1-RELATED"/>
    <property type="match status" value="1"/>
</dbReference>
<gene>
    <name evidence="3" type="ORF">KK078_16025</name>
</gene>
<dbReference type="EMBL" id="JAHESC010000022">
    <property type="protein sequence ID" value="MBT1688078.1"/>
    <property type="molecule type" value="Genomic_DNA"/>
</dbReference>
<dbReference type="InterPro" id="IPR011006">
    <property type="entry name" value="CheY-like_superfamily"/>
</dbReference>
<feature type="domain" description="Response regulatory" evidence="2">
    <location>
        <begin position="4"/>
        <end position="126"/>
    </location>
</feature>
<dbReference type="SMART" id="SM00448">
    <property type="entry name" value="REC"/>
    <property type="match status" value="1"/>
</dbReference>
<dbReference type="PANTHER" id="PTHR44520:SF2">
    <property type="entry name" value="RESPONSE REGULATOR RCP1"/>
    <property type="match status" value="1"/>
</dbReference>
<dbReference type="InterPro" id="IPR001789">
    <property type="entry name" value="Sig_transdc_resp-reg_receiver"/>
</dbReference>
<keyword evidence="1" id="KW-0597">Phosphoprotein</keyword>
<dbReference type="SUPFAM" id="SSF52172">
    <property type="entry name" value="CheY-like"/>
    <property type="match status" value="1"/>
</dbReference>
<protein>
    <submittedName>
        <fullName evidence="3">Response regulator</fullName>
    </submittedName>
</protein>
<accession>A0AAP2D9S3</accession>
<dbReference type="Proteomes" id="UP001319180">
    <property type="component" value="Unassembled WGS sequence"/>
</dbReference>
<sequence>MRDPIVLIDDDSDDRDLLAEVLEKIGQKRELEHFENGKDALEYLRVTTDKPFLIICDLNMPIMNGLELKREIQRDDYLRNKSIPFVFFSTAVAPATVVEAYNLCAHGFFLKESSFRELEDTMNLIFRYWTKCRHPNAVR</sequence>
<keyword evidence="4" id="KW-1185">Reference proteome</keyword>
<comment type="caution">
    <text evidence="3">The sequence shown here is derived from an EMBL/GenBank/DDBJ whole genome shotgun (WGS) entry which is preliminary data.</text>
</comment>
<dbReference type="InterPro" id="IPR052893">
    <property type="entry name" value="TCS_response_regulator"/>
</dbReference>